<evidence type="ECO:0000256" key="8">
    <source>
        <dbReference type="PIRNR" id="PIRNR005096"/>
    </source>
</evidence>
<protein>
    <recommendedName>
        <fullName evidence="5 8">Aldose 1-epimerase</fullName>
        <ecNumber evidence="4 8">5.1.3.3</ecNumber>
    </recommendedName>
</protein>
<comment type="pathway">
    <text evidence="2 8">Carbohydrate metabolism; hexose metabolism.</text>
</comment>
<feature type="binding site" evidence="11">
    <location>
        <begin position="90"/>
        <end position="91"/>
    </location>
    <ligand>
        <name>beta-D-galactose</name>
        <dbReference type="ChEBI" id="CHEBI:27667"/>
    </ligand>
</feature>
<comment type="similarity">
    <text evidence="3 8">Belongs to the aldose epimerase family.</text>
</comment>
<reference evidence="12 13" key="1">
    <citation type="submission" date="2016-07" db="EMBL/GenBank/DDBJ databases">
        <title>Complete genome sequence of the Lentzea guizhouensis DHS C013.</title>
        <authorList>
            <person name="Cao C."/>
        </authorList>
    </citation>
    <scope>NUCLEOTIDE SEQUENCE [LARGE SCALE GENOMIC DNA]</scope>
    <source>
        <strain evidence="12 13">DHS C013</strain>
    </source>
</reference>
<dbReference type="Gene3D" id="2.70.98.10">
    <property type="match status" value="1"/>
</dbReference>
<sequence>MSQREPALGRELFGRLGDAEVHRYVLAWPGGLTVRILDLGGVVQSLEAPDRRGVSANVVLGFPALDGYAANNEPGAPRVFLGALIGRYANRIAGGTFTLDGTAHTLPVNNGKNTLHGGPEAFDTRIWSATELDEPGSVGLRLELVSPAGDQGFPATVTTQVAYRLSRDNRLSITYRATTDAPTVLNLTNHTYWNLAGEGNGDVHGHSLQLNASRFCPVDDALIPVGDPVPVEATPFDFRTPTPIGARIDGTDPQLLLGGGYDHNWALDDWTPAANGPVAPAFAAQADDPVSGRRLTMWTTEPGVQFYSGNFLTPDLIGTSGRPYGRGAGFALEAQHFPDSPNRPDFPSTVLRPGEVYHQETVYRLSTVD</sequence>
<proteinExistence type="inferred from homology"/>
<dbReference type="STRING" id="1586287.BBK82_39365"/>
<dbReference type="GO" id="GO:0033499">
    <property type="term" value="P:galactose catabolic process via UDP-galactose, Leloir pathway"/>
    <property type="evidence" value="ECO:0007669"/>
    <property type="project" value="TreeGrafter"/>
</dbReference>
<dbReference type="InterPro" id="IPR015443">
    <property type="entry name" value="Aldose_1-epimerase"/>
</dbReference>
<dbReference type="RefSeq" id="WP_065919482.1">
    <property type="nucleotide sequence ID" value="NZ_CP016793.1"/>
</dbReference>
<dbReference type="GO" id="GO:0004034">
    <property type="term" value="F:aldose 1-epimerase activity"/>
    <property type="evidence" value="ECO:0007669"/>
    <property type="project" value="UniProtKB-EC"/>
</dbReference>
<dbReference type="PROSITE" id="PS00545">
    <property type="entry name" value="ALDOSE_1_EPIMERASE"/>
    <property type="match status" value="1"/>
</dbReference>
<dbReference type="PIRSF" id="PIRSF005096">
    <property type="entry name" value="GALM"/>
    <property type="match status" value="1"/>
</dbReference>
<dbReference type="NCBIfam" id="NF008277">
    <property type="entry name" value="PRK11055.1"/>
    <property type="match status" value="1"/>
</dbReference>
<organism evidence="12 13">
    <name type="scientific">Lentzea guizhouensis</name>
    <dbReference type="NCBI Taxonomy" id="1586287"/>
    <lineage>
        <taxon>Bacteria</taxon>
        <taxon>Bacillati</taxon>
        <taxon>Actinomycetota</taxon>
        <taxon>Actinomycetes</taxon>
        <taxon>Pseudonocardiales</taxon>
        <taxon>Pseudonocardiaceae</taxon>
        <taxon>Lentzea</taxon>
    </lineage>
</organism>
<dbReference type="InterPro" id="IPR047215">
    <property type="entry name" value="Galactose_mutarotase-like"/>
</dbReference>
<dbReference type="OrthoDB" id="9779408at2"/>
<dbReference type="KEGG" id="led:BBK82_39365"/>
<evidence type="ECO:0000313" key="12">
    <source>
        <dbReference type="EMBL" id="ANZ41145.1"/>
    </source>
</evidence>
<dbReference type="InterPro" id="IPR014718">
    <property type="entry name" value="GH-type_carb-bd"/>
</dbReference>
<evidence type="ECO:0000256" key="3">
    <source>
        <dbReference type="ARBA" id="ARBA00006206"/>
    </source>
</evidence>
<dbReference type="EMBL" id="CP016793">
    <property type="protein sequence ID" value="ANZ41145.1"/>
    <property type="molecule type" value="Genomic_DNA"/>
</dbReference>
<evidence type="ECO:0000313" key="13">
    <source>
        <dbReference type="Proteomes" id="UP000093053"/>
    </source>
</evidence>
<evidence type="ECO:0000256" key="2">
    <source>
        <dbReference type="ARBA" id="ARBA00005028"/>
    </source>
</evidence>
<name>A0A1B2HTY3_9PSEU</name>
<dbReference type="PANTHER" id="PTHR10091">
    <property type="entry name" value="ALDOSE-1-EPIMERASE"/>
    <property type="match status" value="1"/>
</dbReference>
<evidence type="ECO:0000256" key="9">
    <source>
        <dbReference type="PIRSR" id="PIRSR005096-1"/>
    </source>
</evidence>
<dbReference type="UniPathway" id="UPA00242"/>
<dbReference type="GO" id="GO:0030246">
    <property type="term" value="F:carbohydrate binding"/>
    <property type="evidence" value="ECO:0007669"/>
    <property type="project" value="InterPro"/>
</dbReference>
<dbReference type="GO" id="GO:0006006">
    <property type="term" value="P:glucose metabolic process"/>
    <property type="evidence" value="ECO:0007669"/>
    <property type="project" value="TreeGrafter"/>
</dbReference>
<dbReference type="Pfam" id="PF01263">
    <property type="entry name" value="Aldose_epim"/>
    <property type="match status" value="1"/>
</dbReference>
<dbReference type="CDD" id="cd09019">
    <property type="entry name" value="galactose_mutarotase_like"/>
    <property type="match status" value="1"/>
</dbReference>
<accession>A0A1B2HTY3</accession>
<feature type="binding site" evidence="11">
    <location>
        <begin position="190"/>
        <end position="192"/>
    </location>
    <ligand>
        <name>beta-D-galactose</name>
        <dbReference type="ChEBI" id="CHEBI:27667"/>
    </ligand>
</feature>
<gene>
    <name evidence="12" type="ORF">BBK82_39365</name>
</gene>
<keyword evidence="6 8" id="KW-0413">Isomerase</keyword>
<evidence type="ECO:0000256" key="11">
    <source>
        <dbReference type="PIRSR" id="PIRSR005096-3"/>
    </source>
</evidence>
<feature type="active site" description="Proton acceptor" evidence="9">
    <location>
        <position position="333"/>
    </location>
</feature>
<dbReference type="GO" id="GO:0005737">
    <property type="term" value="C:cytoplasm"/>
    <property type="evidence" value="ECO:0007669"/>
    <property type="project" value="TreeGrafter"/>
</dbReference>
<dbReference type="EC" id="5.1.3.3" evidence="4 8"/>
<dbReference type="InterPro" id="IPR018052">
    <property type="entry name" value="Ald1_epimerase_CS"/>
</dbReference>
<feature type="active site" description="Proton donor" evidence="9">
    <location>
        <position position="190"/>
    </location>
</feature>
<dbReference type="InterPro" id="IPR011013">
    <property type="entry name" value="Gal_mutarotase_sf_dom"/>
</dbReference>
<dbReference type="PANTHER" id="PTHR10091:SF0">
    <property type="entry name" value="GALACTOSE MUTAROTASE"/>
    <property type="match status" value="1"/>
</dbReference>
<evidence type="ECO:0000256" key="6">
    <source>
        <dbReference type="ARBA" id="ARBA00023235"/>
    </source>
</evidence>
<evidence type="ECO:0000256" key="7">
    <source>
        <dbReference type="ARBA" id="ARBA00023277"/>
    </source>
</evidence>
<keyword evidence="7 8" id="KW-0119">Carbohydrate metabolism</keyword>
<dbReference type="SUPFAM" id="SSF74650">
    <property type="entry name" value="Galactose mutarotase-like"/>
    <property type="match status" value="1"/>
</dbReference>
<keyword evidence="13" id="KW-1185">Reference proteome</keyword>
<evidence type="ECO:0000256" key="1">
    <source>
        <dbReference type="ARBA" id="ARBA00001614"/>
    </source>
</evidence>
<evidence type="ECO:0000256" key="10">
    <source>
        <dbReference type="PIRSR" id="PIRSR005096-2"/>
    </source>
</evidence>
<comment type="catalytic activity">
    <reaction evidence="1 8">
        <text>alpha-D-glucose = beta-D-glucose</text>
        <dbReference type="Rhea" id="RHEA:10264"/>
        <dbReference type="ChEBI" id="CHEBI:15903"/>
        <dbReference type="ChEBI" id="CHEBI:17925"/>
        <dbReference type="EC" id="5.1.3.3"/>
    </reaction>
</comment>
<dbReference type="InterPro" id="IPR008183">
    <property type="entry name" value="Aldose_1/G6P_1-epimerase"/>
</dbReference>
<dbReference type="Proteomes" id="UP000093053">
    <property type="component" value="Chromosome"/>
</dbReference>
<feature type="binding site" evidence="10">
    <location>
        <position position="262"/>
    </location>
    <ligand>
        <name>beta-D-galactose</name>
        <dbReference type="ChEBI" id="CHEBI:27667"/>
    </ligand>
</feature>
<evidence type="ECO:0000256" key="5">
    <source>
        <dbReference type="ARBA" id="ARBA00014165"/>
    </source>
</evidence>
<evidence type="ECO:0000256" key="4">
    <source>
        <dbReference type="ARBA" id="ARBA00013185"/>
    </source>
</evidence>
<dbReference type="AlphaFoldDB" id="A0A1B2HTY3"/>